<dbReference type="Proteomes" id="UP000800092">
    <property type="component" value="Unassembled WGS sequence"/>
</dbReference>
<protein>
    <recommendedName>
        <fullName evidence="3">Aminoglycoside phosphotransferase domain-containing protein</fullName>
    </recommendedName>
</protein>
<evidence type="ECO:0000313" key="1">
    <source>
        <dbReference type="EMBL" id="KAF2236543.1"/>
    </source>
</evidence>
<proteinExistence type="predicted"/>
<keyword evidence="2" id="KW-1185">Reference proteome</keyword>
<evidence type="ECO:0008006" key="3">
    <source>
        <dbReference type="Google" id="ProtNLM"/>
    </source>
</evidence>
<dbReference type="AlphaFoldDB" id="A0A6A6HG81"/>
<name>A0A6A6HG81_VIRVR</name>
<evidence type="ECO:0000313" key="2">
    <source>
        <dbReference type="Proteomes" id="UP000800092"/>
    </source>
</evidence>
<organism evidence="1 2">
    <name type="scientific">Viridothelium virens</name>
    <name type="common">Speckled blister lichen</name>
    <name type="synonym">Trypethelium virens</name>
    <dbReference type="NCBI Taxonomy" id="1048519"/>
    <lineage>
        <taxon>Eukaryota</taxon>
        <taxon>Fungi</taxon>
        <taxon>Dikarya</taxon>
        <taxon>Ascomycota</taxon>
        <taxon>Pezizomycotina</taxon>
        <taxon>Dothideomycetes</taxon>
        <taxon>Dothideomycetes incertae sedis</taxon>
        <taxon>Trypetheliales</taxon>
        <taxon>Trypetheliaceae</taxon>
        <taxon>Viridothelium</taxon>
    </lineage>
</organism>
<reference evidence="1" key="1">
    <citation type="journal article" date="2020" name="Stud. Mycol.">
        <title>101 Dothideomycetes genomes: a test case for predicting lifestyles and emergence of pathogens.</title>
        <authorList>
            <person name="Haridas S."/>
            <person name="Albert R."/>
            <person name="Binder M."/>
            <person name="Bloem J."/>
            <person name="Labutti K."/>
            <person name="Salamov A."/>
            <person name="Andreopoulos B."/>
            <person name="Baker S."/>
            <person name="Barry K."/>
            <person name="Bills G."/>
            <person name="Bluhm B."/>
            <person name="Cannon C."/>
            <person name="Castanera R."/>
            <person name="Culley D."/>
            <person name="Daum C."/>
            <person name="Ezra D."/>
            <person name="Gonzalez J."/>
            <person name="Henrissat B."/>
            <person name="Kuo A."/>
            <person name="Liang C."/>
            <person name="Lipzen A."/>
            <person name="Lutzoni F."/>
            <person name="Magnuson J."/>
            <person name="Mondo S."/>
            <person name="Nolan M."/>
            <person name="Ohm R."/>
            <person name="Pangilinan J."/>
            <person name="Park H.-J."/>
            <person name="Ramirez L."/>
            <person name="Alfaro M."/>
            <person name="Sun H."/>
            <person name="Tritt A."/>
            <person name="Yoshinaga Y."/>
            <person name="Zwiers L.-H."/>
            <person name="Turgeon B."/>
            <person name="Goodwin S."/>
            <person name="Spatafora J."/>
            <person name="Crous P."/>
            <person name="Grigoriev I."/>
        </authorList>
    </citation>
    <scope>NUCLEOTIDE SEQUENCE</scope>
    <source>
        <strain evidence="1">Tuck. ex Michener</strain>
    </source>
</reference>
<dbReference type="EMBL" id="ML991784">
    <property type="protein sequence ID" value="KAF2236543.1"/>
    <property type="molecule type" value="Genomic_DNA"/>
</dbReference>
<sequence>MTPSRAKMPQFRLQRLYEEILKLAYQIHADLVPSVTFFDGFLLLVYGTPVIPGQLHISQVFSLRAPPSWSVSSFLSDLAKFVAKSADRPQPESSYFSLSYTQTARNTLLKLSRNEAFERIEPLCREKVLGLLSKVSLLNEMSPVLSYTDFAKVNIVAIDLVNVTGVIDFDDA</sequence>
<accession>A0A6A6HG81</accession>
<gene>
    <name evidence="1" type="ORF">EV356DRAFT_512765</name>
</gene>
<dbReference type="OrthoDB" id="5598852at2759"/>